<evidence type="ECO:0000313" key="3">
    <source>
        <dbReference type="Proteomes" id="UP000831785"/>
    </source>
</evidence>
<keyword evidence="1" id="KW-1133">Transmembrane helix</keyword>
<protein>
    <recommendedName>
        <fullName evidence="4">DUF2029 domain-containing protein</fullName>
    </recommendedName>
</protein>
<dbReference type="RefSeq" id="WP_244720812.1">
    <property type="nucleotide sequence ID" value="NZ_CP095049.1"/>
</dbReference>
<accession>A0ABY4FE41</accession>
<dbReference type="EMBL" id="CP095049">
    <property type="protein sequence ID" value="UOQ54273.1"/>
    <property type="molecule type" value="Genomic_DNA"/>
</dbReference>
<feature type="transmembrane region" description="Helical" evidence="1">
    <location>
        <begin position="278"/>
        <end position="298"/>
    </location>
</feature>
<keyword evidence="3" id="KW-1185">Reference proteome</keyword>
<sequence length="450" mass="50240">MKSSSLFRPTSSALLLAVGLVFVLEVLFFTYWRNSLGPYWSPVLLYALSLALCLLVARTVLGYRFQWPRATAAVSPWPRLILPVGLTLVSWLITMPLVRKLIDQHAVSSILAKSDILPALQVYVTRFLGPGLVYQPITLGGYTFLPNYPPLQWLPFVPAQVLGLDYRAWAFGALLLALLVAYQWQLARLALPWGEWLLKGVLPVLVLHFTVLRNDSMFGLTVESLIVGYYCVLAATTLSAKPWLKALGLVLCLLSRFSLVLWVPLYGLLLLWENPRQGWRTAGLALAGVLLVLGPFLLHDPTIFFRAQLENLGIAEGEWQHIEPLAPVAGPIHLFNGVGFAPWFYDMAGTLTERITRLQITQFGLCIGLVALAGLLFWQVRHRFDPRLAALLSLKAYLATFYAFLIIPYTYLAFVSLFTSLFLVLLVSRQAPFLTPFGASRLEQPAVGEE</sequence>
<keyword evidence="1" id="KW-0812">Transmembrane</keyword>
<organism evidence="2 3">
    <name type="scientific">Hymenobacter cellulosivorans</name>
    <dbReference type="NCBI Taxonomy" id="2932249"/>
    <lineage>
        <taxon>Bacteria</taxon>
        <taxon>Pseudomonadati</taxon>
        <taxon>Bacteroidota</taxon>
        <taxon>Cytophagia</taxon>
        <taxon>Cytophagales</taxon>
        <taxon>Hymenobacteraceae</taxon>
        <taxon>Hymenobacter</taxon>
    </lineage>
</organism>
<evidence type="ECO:0000313" key="2">
    <source>
        <dbReference type="EMBL" id="UOQ54273.1"/>
    </source>
</evidence>
<dbReference type="Proteomes" id="UP000831785">
    <property type="component" value="Chromosome"/>
</dbReference>
<feature type="transmembrane region" description="Helical" evidence="1">
    <location>
        <begin position="218"/>
        <end position="240"/>
    </location>
</feature>
<proteinExistence type="predicted"/>
<evidence type="ECO:0008006" key="4">
    <source>
        <dbReference type="Google" id="ProtNLM"/>
    </source>
</evidence>
<feature type="transmembrane region" description="Helical" evidence="1">
    <location>
        <begin position="247"/>
        <end position="272"/>
    </location>
</feature>
<feature type="transmembrane region" description="Helical" evidence="1">
    <location>
        <begin position="44"/>
        <end position="65"/>
    </location>
</feature>
<feature type="transmembrane region" description="Helical" evidence="1">
    <location>
        <begin position="77"/>
        <end position="98"/>
    </location>
</feature>
<feature type="transmembrane region" description="Helical" evidence="1">
    <location>
        <begin position="363"/>
        <end position="381"/>
    </location>
</feature>
<keyword evidence="1" id="KW-0472">Membrane</keyword>
<feature type="transmembrane region" description="Helical" evidence="1">
    <location>
        <begin position="401"/>
        <end position="427"/>
    </location>
</feature>
<feature type="transmembrane region" description="Helical" evidence="1">
    <location>
        <begin position="12"/>
        <end position="32"/>
    </location>
</feature>
<gene>
    <name evidence="2" type="ORF">MUN80_05825</name>
</gene>
<name>A0ABY4FE41_9BACT</name>
<feature type="transmembrane region" description="Helical" evidence="1">
    <location>
        <begin position="166"/>
        <end position="184"/>
    </location>
</feature>
<reference evidence="2 3" key="1">
    <citation type="submission" date="2022-04" db="EMBL/GenBank/DDBJ databases">
        <title>Hymenobacter sp. isolated from the air.</title>
        <authorList>
            <person name="Won M."/>
            <person name="Lee C.-M."/>
            <person name="Woen H.-Y."/>
            <person name="Kwon S.-W."/>
        </authorList>
    </citation>
    <scope>NUCLEOTIDE SEQUENCE [LARGE SCALE GENOMIC DNA]</scope>
    <source>
        <strain evidence="3">5116 S-27</strain>
    </source>
</reference>
<evidence type="ECO:0000256" key="1">
    <source>
        <dbReference type="SAM" id="Phobius"/>
    </source>
</evidence>